<reference evidence="1 2" key="1">
    <citation type="submission" date="2018-03" db="EMBL/GenBank/DDBJ databases">
        <authorList>
            <person name="Gully D."/>
        </authorList>
    </citation>
    <scope>NUCLEOTIDE SEQUENCE [LARGE SCALE GENOMIC DNA]</scope>
    <source>
        <strain evidence="1">ORS3257</strain>
    </source>
</reference>
<accession>A0A2U3PUH9</accession>
<evidence type="ECO:0000313" key="1">
    <source>
        <dbReference type="EMBL" id="SPP92817.1"/>
    </source>
</evidence>
<organism evidence="1 2">
    <name type="scientific">Bradyrhizobium vignae</name>
    <dbReference type="NCBI Taxonomy" id="1549949"/>
    <lineage>
        <taxon>Bacteria</taxon>
        <taxon>Pseudomonadati</taxon>
        <taxon>Pseudomonadota</taxon>
        <taxon>Alphaproteobacteria</taxon>
        <taxon>Hyphomicrobiales</taxon>
        <taxon>Nitrobacteraceae</taxon>
        <taxon>Bradyrhizobium</taxon>
    </lineage>
</organism>
<sequence length="62" mass="6936">MHAEAGNHGECPVSFRSLYILTVGRWIATTLLSKGYSGMKCTRGVHEVSFRPYPRTLGRPLE</sequence>
<dbReference type="EMBL" id="LS398110">
    <property type="protein sequence ID" value="SPP92817.1"/>
    <property type="molecule type" value="Genomic_DNA"/>
</dbReference>
<dbReference type="AlphaFoldDB" id="A0A2U3PUH9"/>
<gene>
    <name evidence="1" type="ORF">BRAD3257_1697</name>
</gene>
<dbReference type="Proteomes" id="UP000246085">
    <property type="component" value="Chromosome BRAD3257"/>
</dbReference>
<proteinExistence type="predicted"/>
<dbReference type="KEGG" id="bvz:BRAD3257_1697"/>
<evidence type="ECO:0000313" key="2">
    <source>
        <dbReference type="Proteomes" id="UP000246085"/>
    </source>
</evidence>
<name>A0A2U3PUH9_9BRAD</name>
<protein>
    <submittedName>
        <fullName evidence="1">Uncharacterized protein</fullName>
    </submittedName>
</protein>